<dbReference type="Gene3D" id="3.40.50.1460">
    <property type="match status" value="1"/>
</dbReference>
<dbReference type="InterPro" id="IPR013783">
    <property type="entry name" value="Ig-like_fold"/>
</dbReference>
<dbReference type="Pfam" id="PF01364">
    <property type="entry name" value="Peptidase_C25"/>
    <property type="match status" value="1"/>
</dbReference>
<dbReference type="InterPro" id="IPR013517">
    <property type="entry name" value="FG-GAP"/>
</dbReference>
<evidence type="ECO:0000313" key="4">
    <source>
        <dbReference type="Proteomes" id="UP000271125"/>
    </source>
</evidence>
<protein>
    <recommendedName>
        <fullName evidence="2">Fibronectin type-III domain-containing protein</fullName>
    </recommendedName>
</protein>
<dbReference type="SUPFAM" id="SSF52129">
    <property type="entry name" value="Caspase-like"/>
    <property type="match status" value="1"/>
</dbReference>
<proteinExistence type="predicted"/>
<dbReference type="EMBL" id="QNBD01000073">
    <property type="protein sequence ID" value="RKX71872.1"/>
    <property type="molecule type" value="Genomic_DNA"/>
</dbReference>
<dbReference type="GO" id="GO:0008234">
    <property type="term" value="F:cysteine-type peptidase activity"/>
    <property type="evidence" value="ECO:0007669"/>
    <property type="project" value="InterPro"/>
</dbReference>
<comment type="caution">
    <text evidence="3">The sequence shown here is derived from an EMBL/GenBank/DDBJ whole genome shotgun (WGS) entry which is preliminary data.</text>
</comment>
<dbReference type="Gene3D" id="3.40.50.10390">
    <property type="entry name" value="Gingipain r, domain 1"/>
    <property type="match status" value="1"/>
</dbReference>
<dbReference type="Pfam" id="PF13517">
    <property type="entry name" value="FG-GAP_3"/>
    <property type="match status" value="1"/>
</dbReference>
<keyword evidence="1" id="KW-0732">Signal</keyword>
<dbReference type="Gene3D" id="2.130.10.130">
    <property type="entry name" value="Integrin alpha, N-terminal"/>
    <property type="match status" value="1"/>
</dbReference>
<accession>A0A660SN00</accession>
<dbReference type="InterPro" id="IPR029030">
    <property type="entry name" value="Caspase-like_dom_sf"/>
</dbReference>
<dbReference type="Proteomes" id="UP000271125">
    <property type="component" value="Unassembled WGS sequence"/>
</dbReference>
<dbReference type="InterPro" id="IPR003961">
    <property type="entry name" value="FN3_dom"/>
</dbReference>
<dbReference type="CDD" id="cd00063">
    <property type="entry name" value="FN3"/>
    <property type="match status" value="1"/>
</dbReference>
<reference evidence="3 4" key="1">
    <citation type="submission" date="2018-06" db="EMBL/GenBank/DDBJ databases">
        <title>Extensive metabolic versatility and redundancy in microbially diverse, dynamic hydrothermal sediments.</title>
        <authorList>
            <person name="Dombrowski N."/>
            <person name="Teske A."/>
            <person name="Baker B.J."/>
        </authorList>
    </citation>
    <scope>NUCLEOTIDE SEQUENCE [LARGE SCALE GENOMIC DNA]</scope>
    <source>
        <strain evidence="3">B10_G13</strain>
    </source>
</reference>
<evidence type="ECO:0000259" key="2">
    <source>
        <dbReference type="PROSITE" id="PS50853"/>
    </source>
</evidence>
<feature type="domain" description="Fibronectin type-III" evidence="2">
    <location>
        <begin position="813"/>
        <end position="903"/>
    </location>
</feature>
<feature type="non-terminal residue" evidence="3">
    <location>
        <position position="1"/>
    </location>
</feature>
<dbReference type="InterPro" id="IPR028994">
    <property type="entry name" value="Integrin_alpha_N"/>
</dbReference>
<evidence type="ECO:0000256" key="1">
    <source>
        <dbReference type="ARBA" id="ARBA00022729"/>
    </source>
</evidence>
<dbReference type="PROSITE" id="PS50853">
    <property type="entry name" value="FN3"/>
    <property type="match status" value="1"/>
</dbReference>
<dbReference type="InterPro" id="IPR001769">
    <property type="entry name" value="Gingipain"/>
</dbReference>
<dbReference type="SUPFAM" id="SSF69318">
    <property type="entry name" value="Integrin alpha N-terminal domain"/>
    <property type="match status" value="1"/>
</dbReference>
<sequence length="1407" mass="160186">YINGSPAISRYIDIGENTGISNYTYSFFDPETLYISIPKEKLPEKYLLSENNKLVLKCVNHYKNNSFAIFQMQPYEIINEFSIILYKRIKIDIITYNIYNNDFATKNGIDNKYLNSIASNTIEYNIVEKRDTSYTWQKPEGLPVLGDPPVDYVIITNSIYKDSFKNYEYFWWLMGLRTTIVTLDNITVNYDGSFLQEKIRNFIKDAASFWGTHYILLAGDNSDIPPIYFHNDFYGTWLDSPTDMYYSCLNGNWNLDFDYYLGEAPEDSVDLIPDIALGRLSINSSEDILHYLNKLKKYILYPDTSLIEKAIFIGPNVFSTGDGKMWCDTIADYHFPENYYKPVLSEVDGTSAPGNSNQAVIDSINTGFHFYYHNSHGSHNQIQLKNASPRVYITNDDCNSFNNIFPNISFIVSCYTNEFIFDVLSEHFVMQEFGSIAFIASINNEYPYPSMYFQKPFFDSLFNSSFTRLGDILNIGKMPILAYAQSNNVYRHIYMFENLQGDPALPVWKQKPKNIIVTLPDTIIRGDSIDIHIFSQNSYPKVNCYIITPDSNFIHKTFLPNHSNILHLQLNRSGIIYLSFLQEGKIPVLDSIIVLDDSNLIAFSDAFFSDSLSKYPNGKIENGDTVIMKIPLVYTLANNHNILIRTTKAITLIDSTLYLPASTNPDSVMTSFKLFIPDSLTQKNIPIEISIPDIYLDTIHMFVKTEYFIHSGHIFEHIETNIYNLTINISNTGLGDAYDYQYSMWYYNNRTGAIDSVYGFLPPIIESDSSYLLGPFNINVPVNLNRELSNLTFCLFLQGASKIFNYNFSYDTLPTPLFETSMPYRNSIELFWNSNDKYSGFDLYIYDAVHYRKVNKELIDGGSYYTVNDLESDSTYSFKVIAYDSLMNPSDSSDIYYEATNPLEFSHWPFNNNDIGLTSVIPGDFNNNGCIDLFLSLKSGKLILLSSSGDTLTGWPQYIENEIWGTPAVADIDGDGRLEILISPWSSVNKVYLFNDDGTICDGWPKYVQGDSTNKGLYGVAGSPVIRDINNDSIPEIIISATNGDIFIWQPDGEGYYRSDGLFARREGDNWDLNVASVQDLNRDGIFEIYVLSRSGIFYVFSTTNYDTDSLAIILPGFPDTLLGGTYYQPTAGNIGPSSDMELCLVAGNNLYLFDSNYNIYPNFPILLTSDVFISQPVLIDIDGDSLSEIILTAGDSIYAFDYMGHSVPNYPIYFGKCKQSHPVSAILNDTSFIFIGTGDLDIKAYSIFGKKLNGFPIRTYDYFYSAPAINPGLLTAIDYSSNSYLWHIKGLNKSTWPSVFHDYQHTGDATFVFEFTSGIKRNIKIKDTNKKIFYSKIGDILMFKGIPPNQSFKINLYNIAGRNIHSEQIDNHSISLKGLKNGIYFAKIHSIDTYDTEYTFKFLYIK</sequence>
<dbReference type="GO" id="GO:0006508">
    <property type="term" value="P:proteolysis"/>
    <property type="evidence" value="ECO:0007669"/>
    <property type="project" value="InterPro"/>
</dbReference>
<name>A0A660SN00_UNCT6</name>
<evidence type="ECO:0000313" key="3">
    <source>
        <dbReference type="EMBL" id="RKX71872.1"/>
    </source>
</evidence>
<gene>
    <name evidence="3" type="ORF">DRP43_02105</name>
</gene>
<dbReference type="Gene3D" id="2.60.40.10">
    <property type="entry name" value="Immunoglobulins"/>
    <property type="match status" value="1"/>
</dbReference>
<organism evidence="3 4">
    <name type="scientific">candidate division TA06 bacterium</name>
    <dbReference type="NCBI Taxonomy" id="2250710"/>
    <lineage>
        <taxon>Bacteria</taxon>
        <taxon>Bacteria division TA06</taxon>
    </lineage>
</organism>
<dbReference type="InterPro" id="IPR029031">
    <property type="entry name" value="Gingipain_N_sf"/>
</dbReference>